<evidence type="ECO:0000256" key="4">
    <source>
        <dbReference type="PROSITE-ProRule" id="PRU00335"/>
    </source>
</evidence>
<keyword evidence="1" id="KW-0805">Transcription regulation</keyword>
<name>A0ABS2PD84_9BACL</name>
<dbReference type="InterPro" id="IPR036271">
    <property type="entry name" value="Tet_transcr_reg_TetR-rel_C_sf"/>
</dbReference>
<feature type="domain" description="HTH tetR-type" evidence="5">
    <location>
        <begin position="2"/>
        <end position="62"/>
    </location>
</feature>
<keyword evidence="3" id="KW-0804">Transcription</keyword>
<proteinExistence type="predicted"/>
<keyword evidence="7" id="KW-1185">Reference proteome</keyword>
<protein>
    <submittedName>
        <fullName evidence="6">AcrR family transcriptional regulator</fullName>
    </submittedName>
</protein>
<dbReference type="PANTHER" id="PTHR47506">
    <property type="entry name" value="TRANSCRIPTIONAL REGULATORY PROTEIN"/>
    <property type="match status" value="1"/>
</dbReference>
<dbReference type="EMBL" id="JAFBEC010000007">
    <property type="protein sequence ID" value="MBM7633395.1"/>
    <property type="molecule type" value="Genomic_DNA"/>
</dbReference>
<dbReference type="Pfam" id="PF00440">
    <property type="entry name" value="TetR_N"/>
    <property type="match status" value="1"/>
</dbReference>
<evidence type="ECO:0000256" key="1">
    <source>
        <dbReference type="ARBA" id="ARBA00023015"/>
    </source>
</evidence>
<evidence type="ECO:0000256" key="2">
    <source>
        <dbReference type="ARBA" id="ARBA00023125"/>
    </source>
</evidence>
<comment type="caution">
    <text evidence="6">The sequence shown here is derived from an EMBL/GenBank/DDBJ whole genome shotgun (WGS) entry which is preliminary data.</text>
</comment>
<gene>
    <name evidence="6" type="ORF">JOD17_002489</name>
</gene>
<reference evidence="6 7" key="1">
    <citation type="submission" date="2021-01" db="EMBL/GenBank/DDBJ databases">
        <title>Genomic Encyclopedia of Type Strains, Phase IV (KMG-IV): sequencing the most valuable type-strain genomes for metagenomic binning, comparative biology and taxonomic classification.</title>
        <authorList>
            <person name="Goeker M."/>
        </authorList>
    </citation>
    <scope>NUCLEOTIDE SEQUENCE [LARGE SCALE GENOMIC DNA]</scope>
    <source>
        <strain evidence="6 7">DSM 25540</strain>
    </source>
</reference>
<sequence length="173" mass="19742">MSKKKQDLVDHAESLFYNHGIHAIGLKRIVTEANVALMTMYNHFESKEDLVLEVLKQREDRYFDLLRSHVNTSDNQALAIARAHSEWLRSSRQNGCMFLRAKEEYSDPTHPINTYVVAHKEALLAFVKKENFNHEDAMRLVLLLEGATSLAEVVDVDEVATQLQSMVTTTIGE</sequence>
<evidence type="ECO:0000313" key="7">
    <source>
        <dbReference type="Proteomes" id="UP000741863"/>
    </source>
</evidence>
<dbReference type="SUPFAM" id="SSF48498">
    <property type="entry name" value="Tetracyclin repressor-like, C-terminal domain"/>
    <property type="match status" value="1"/>
</dbReference>
<dbReference type="InterPro" id="IPR001647">
    <property type="entry name" value="HTH_TetR"/>
</dbReference>
<dbReference type="PANTHER" id="PTHR47506:SF1">
    <property type="entry name" value="HTH-TYPE TRANSCRIPTIONAL REGULATOR YJDC"/>
    <property type="match status" value="1"/>
</dbReference>
<dbReference type="RefSeq" id="WP_204698026.1">
    <property type="nucleotide sequence ID" value="NZ_JAFBEC010000007.1"/>
</dbReference>
<organism evidence="6 7">
    <name type="scientific">Geomicrobium sediminis</name>
    <dbReference type="NCBI Taxonomy" id="1347788"/>
    <lineage>
        <taxon>Bacteria</taxon>
        <taxon>Bacillati</taxon>
        <taxon>Bacillota</taxon>
        <taxon>Bacilli</taxon>
        <taxon>Bacillales</taxon>
        <taxon>Geomicrobium</taxon>
    </lineage>
</organism>
<dbReference type="PRINTS" id="PR00455">
    <property type="entry name" value="HTHTETR"/>
</dbReference>
<dbReference type="PROSITE" id="PS50977">
    <property type="entry name" value="HTH_TETR_2"/>
    <property type="match status" value="1"/>
</dbReference>
<evidence type="ECO:0000313" key="6">
    <source>
        <dbReference type="EMBL" id="MBM7633395.1"/>
    </source>
</evidence>
<evidence type="ECO:0000259" key="5">
    <source>
        <dbReference type="PROSITE" id="PS50977"/>
    </source>
</evidence>
<dbReference type="Proteomes" id="UP000741863">
    <property type="component" value="Unassembled WGS sequence"/>
</dbReference>
<keyword evidence="2 4" id="KW-0238">DNA-binding</keyword>
<feature type="DNA-binding region" description="H-T-H motif" evidence="4">
    <location>
        <begin position="25"/>
        <end position="44"/>
    </location>
</feature>
<accession>A0ABS2PD84</accession>
<evidence type="ECO:0000256" key="3">
    <source>
        <dbReference type="ARBA" id="ARBA00023163"/>
    </source>
</evidence>
<dbReference type="InterPro" id="IPR009057">
    <property type="entry name" value="Homeodomain-like_sf"/>
</dbReference>
<dbReference type="Gene3D" id="1.10.357.10">
    <property type="entry name" value="Tetracycline Repressor, domain 2"/>
    <property type="match status" value="1"/>
</dbReference>
<dbReference type="SUPFAM" id="SSF46689">
    <property type="entry name" value="Homeodomain-like"/>
    <property type="match status" value="1"/>
</dbReference>